<evidence type="ECO:0000313" key="2">
    <source>
        <dbReference type="EMBL" id="SHK53459.1"/>
    </source>
</evidence>
<name>A0A1M6T9C6_9GAMM</name>
<organism evidence="2 3">
    <name type="scientific">Halomonas caseinilytica</name>
    <dbReference type="NCBI Taxonomy" id="438744"/>
    <lineage>
        <taxon>Bacteria</taxon>
        <taxon>Pseudomonadati</taxon>
        <taxon>Pseudomonadota</taxon>
        <taxon>Gammaproteobacteria</taxon>
        <taxon>Oceanospirillales</taxon>
        <taxon>Halomonadaceae</taxon>
        <taxon>Halomonas</taxon>
    </lineage>
</organism>
<dbReference type="AlphaFoldDB" id="A0A1M6T9C6"/>
<feature type="transmembrane region" description="Helical" evidence="1">
    <location>
        <begin position="21"/>
        <end position="41"/>
    </location>
</feature>
<dbReference type="Pfam" id="PF05106">
    <property type="entry name" value="Phage_holin_3_1"/>
    <property type="match status" value="1"/>
</dbReference>
<feature type="transmembrane region" description="Helical" evidence="1">
    <location>
        <begin position="53"/>
        <end position="74"/>
    </location>
</feature>
<gene>
    <name evidence="2" type="ORF">SAMN05192556_103256</name>
</gene>
<keyword evidence="1" id="KW-0812">Transmembrane</keyword>
<keyword evidence="1" id="KW-0472">Membrane</keyword>
<evidence type="ECO:0000313" key="3">
    <source>
        <dbReference type="Proteomes" id="UP000184248"/>
    </source>
</evidence>
<protein>
    <submittedName>
        <fullName evidence="2">Phage holin, lambda family</fullName>
    </submittedName>
</protein>
<proteinExistence type="predicted"/>
<accession>A0A1M6T9C6</accession>
<evidence type="ECO:0000256" key="1">
    <source>
        <dbReference type="SAM" id="Phobius"/>
    </source>
</evidence>
<dbReference type="RefSeq" id="WP_082919980.1">
    <property type="nucleotide sequence ID" value="NZ_BDEO01000006.1"/>
</dbReference>
<dbReference type="OrthoDB" id="6711255at2"/>
<dbReference type="EMBL" id="FRAL01000003">
    <property type="protein sequence ID" value="SHK53459.1"/>
    <property type="molecule type" value="Genomic_DNA"/>
</dbReference>
<keyword evidence="3" id="KW-1185">Reference proteome</keyword>
<reference evidence="3" key="1">
    <citation type="submission" date="2016-11" db="EMBL/GenBank/DDBJ databases">
        <authorList>
            <person name="Varghese N."/>
            <person name="Submissions S."/>
        </authorList>
    </citation>
    <scope>NUCLEOTIDE SEQUENCE [LARGE SCALE GENOMIC DNA]</scope>
    <source>
        <strain evidence="3">ALO Sharm</strain>
    </source>
</reference>
<dbReference type="Proteomes" id="UP000184248">
    <property type="component" value="Unassembled WGS sequence"/>
</dbReference>
<sequence length="117" mass="13272">MTKRKPESRSMPGRDPQNWQWLLDYFPHLGMAVMTFAVALARGVHEGSPMKKALLGAVVCTLLAIALYPVFLWLAESRAWPQEVAIAPCVFLGFLGTEWIRNKADDLYDVLIGRRRK</sequence>
<dbReference type="InterPro" id="IPR006481">
    <property type="entry name" value="Phage_lambda_GpS_holin"/>
</dbReference>
<keyword evidence="1" id="KW-1133">Transmembrane helix</keyword>